<organism evidence="1 2">
    <name type="scientific">Arthrobacter gyeryongensis</name>
    <dbReference type="NCBI Taxonomy" id="1650592"/>
    <lineage>
        <taxon>Bacteria</taxon>
        <taxon>Bacillati</taxon>
        <taxon>Actinomycetota</taxon>
        <taxon>Actinomycetes</taxon>
        <taxon>Micrococcales</taxon>
        <taxon>Micrococcaceae</taxon>
        <taxon>Arthrobacter</taxon>
    </lineage>
</organism>
<dbReference type="Proteomes" id="UP001500200">
    <property type="component" value="Unassembled WGS sequence"/>
</dbReference>
<sequence length="321" mass="37500">MIAIRVLRTRPLSHSAALALGHAQLESVFFRADVLGRYRDDPRYDYTLDIGGEIRAREGTPHNTYLTTFSIGFDSDKDNHEIVVGVPLRYLHDLSPAEQAYWKSFEHERQDWVLHPDWVRAHLMGEFPERVSPYTAVLMEMRLINDICEAIGYPRLFRNLYDGASRPTDYGYLIRPTKRELFNFIEQLNKLLIDNLDQKFFVRAQIPLTEERKDGEDNTYQGQRGTMNMLIEWMERTVRHDPKGMVPSAVSILKEIRRARSNVAHTLRENEYDPSVWKEQRRFVVEAYLAGQTVRQLLQSHPEAAAVEVPEELDEPKVWPF</sequence>
<evidence type="ECO:0008006" key="3">
    <source>
        <dbReference type="Google" id="ProtNLM"/>
    </source>
</evidence>
<evidence type="ECO:0000313" key="2">
    <source>
        <dbReference type="Proteomes" id="UP001500200"/>
    </source>
</evidence>
<comment type="caution">
    <text evidence="1">The sequence shown here is derived from an EMBL/GenBank/DDBJ whole genome shotgun (WGS) entry which is preliminary data.</text>
</comment>
<evidence type="ECO:0000313" key="1">
    <source>
        <dbReference type="EMBL" id="GAA5189666.1"/>
    </source>
</evidence>
<dbReference type="EMBL" id="BAABKK010000003">
    <property type="protein sequence ID" value="GAA5189666.1"/>
    <property type="molecule type" value="Genomic_DNA"/>
</dbReference>
<accession>A0ABP9S195</accession>
<protein>
    <recommendedName>
        <fullName evidence="3">ApeA N-terminal domain-containing protein</fullName>
    </recommendedName>
</protein>
<dbReference type="RefSeq" id="WP_345447710.1">
    <property type="nucleotide sequence ID" value="NZ_BAABKK010000003.1"/>
</dbReference>
<keyword evidence="2" id="KW-1185">Reference proteome</keyword>
<gene>
    <name evidence="1" type="ORF">GCM10023346_04870</name>
</gene>
<proteinExistence type="predicted"/>
<reference evidence="2" key="1">
    <citation type="journal article" date="2019" name="Int. J. Syst. Evol. Microbiol.">
        <title>The Global Catalogue of Microorganisms (GCM) 10K type strain sequencing project: providing services to taxonomists for standard genome sequencing and annotation.</title>
        <authorList>
            <consortium name="The Broad Institute Genomics Platform"/>
            <consortium name="The Broad Institute Genome Sequencing Center for Infectious Disease"/>
            <person name="Wu L."/>
            <person name="Ma J."/>
        </authorList>
    </citation>
    <scope>NUCLEOTIDE SEQUENCE [LARGE SCALE GENOMIC DNA]</scope>
    <source>
        <strain evidence="2">JCM 18514</strain>
    </source>
</reference>
<name>A0ABP9S195_9MICC</name>